<dbReference type="EMBL" id="JBHLTM010000041">
    <property type="protein sequence ID" value="MFC0685155.1"/>
    <property type="molecule type" value="Genomic_DNA"/>
</dbReference>
<accession>A0ABV6S7E0</accession>
<name>A0ABV6S7E0_9SPHN</name>
<proteinExistence type="predicted"/>
<organism evidence="1 2">
    <name type="scientific">Novosphingobium clariflavum</name>
    <dbReference type="NCBI Taxonomy" id="2029884"/>
    <lineage>
        <taxon>Bacteria</taxon>
        <taxon>Pseudomonadati</taxon>
        <taxon>Pseudomonadota</taxon>
        <taxon>Alphaproteobacteria</taxon>
        <taxon>Sphingomonadales</taxon>
        <taxon>Sphingomonadaceae</taxon>
        <taxon>Novosphingobium</taxon>
    </lineage>
</organism>
<gene>
    <name evidence="1" type="ORF">ACFFF8_11150</name>
</gene>
<evidence type="ECO:0000313" key="1">
    <source>
        <dbReference type="EMBL" id="MFC0685155.1"/>
    </source>
</evidence>
<dbReference type="PROSITE" id="PS51257">
    <property type="entry name" value="PROKAR_LIPOPROTEIN"/>
    <property type="match status" value="1"/>
</dbReference>
<keyword evidence="2" id="KW-1185">Reference proteome</keyword>
<protein>
    <submittedName>
        <fullName evidence="1">DUF4350 domain-containing protein</fullName>
    </submittedName>
</protein>
<comment type="caution">
    <text evidence="1">The sequence shown here is derived from an EMBL/GenBank/DDBJ whole genome shotgun (WGS) entry which is preliminary data.</text>
</comment>
<evidence type="ECO:0000313" key="2">
    <source>
        <dbReference type="Proteomes" id="UP001589858"/>
    </source>
</evidence>
<dbReference type="Proteomes" id="UP001589858">
    <property type="component" value="Unassembled WGS sequence"/>
</dbReference>
<reference evidence="1 2" key="1">
    <citation type="submission" date="2024-09" db="EMBL/GenBank/DDBJ databases">
        <authorList>
            <person name="Sun Q."/>
            <person name="Mori K."/>
        </authorList>
    </citation>
    <scope>NUCLEOTIDE SEQUENCE [LARGE SCALE GENOMIC DNA]</scope>
    <source>
        <strain evidence="1 2">CICC 11035S</strain>
    </source>
</reference>
<dbReference type="RefSeq" id="WP_267223777.1">
    <property type="nucleotide sequence ID" value="NZ_JAPCWC010000027.1"/>
</dbReference>
<sequence length="279" mass="29134">MSSRGLGFGLAGVGLLCAMLAGCGSDAGRGEAAQRHIGLSTSLPLLWAESDDPRELLAADAKPSWAGGLLAEHGQLTPLDTLAGKDGQLPLPDDALLVMIQPRALSPQENLALDAWVRGGGHLLLFADPMLTQASRYALGDPRRPVDLAMLSPILAHWGLVLEFDGTQSAGERLVRLREGSLPVNLPGRFHLLGNSGDGFPDRGNHGIAAPNARSGKSGDALARCRLESSAILADCVLGRGKVLALADAALFEDPDAGVPLADRRDLLSRLLSRAESGD</sequence>